<dbReference type="InterPro" id="IPR050267">
    <property type="entry name" value="Anti-sigma-factor_SerPK"/>
</dbReference>
<dbReference type="OrthoDB" id="4166172at2"/>
<keyword evidence="1" id="KW-0808">Transferase</keyword>
<dbReference type="InterPro" id="IPR036890">
    <property type="entry name" value="HATPase_C_sf"/>
</dbReference>
<keyword evidence="1" id="KW-0418">Kinase</keyword>
<proteinExistence type="predicted"/>
<organism evidence="3 4">
    <name type="scientific">Streptomyces jumonjinensis</name>
    <dbReference type="NCBI Taxonomy" id="1945"/>
    <lineage>
        <taxon>Bacteria</taxon>
        <taxon>Bacillati</taxon>
        <taxon>Actinomycetota</taxon>
        <taxon>Actinomycetes</taxon>
        <taxon>Kitasatosporales</taxon>
        <taxon>Streptomycetaceae</taxon>
        <taxon>Streptomyces</taxon>
    </lineage>
</organism>
<protein>
    <submittedName>
        <fullName evidence="3">ATP-binding protein</fullName>
    </submittedName>
</protein>
<keyword evidence="3" id="KW-0067">ATP-binding</keyword>
<reference evidence="3 4" key="1">
    <citation type="submission" date="2019-05" db="EMBL/GenBank/DDBJ databases">
        <title>Comparative genomics and metabolomics analyses of clavulanic acid producing Streptomyces species provides insight into specialized metabolism and evolution of beta-lactam biosynthetic gene clusters.</title>
        <authorList>
            <person name="Moore M.A."/>
            <person name="Cruz-Morales P."/>
            <person name="Barona Gomez F."/>
            <person name="Kapil T."/>
        </authorList>
    </citation>
    <scope>NUCLEOTIDE SEQUENCE [LARGE SCALE GENOMIC DNA]</scope>
    <source>
        <strain evidence="3 4">NRRL 5741</strain>
    </source>
</reference>
<dbReference type="SUPFAM" id="SSF55874">
    <property type="entry name" value="ATPase domain of HSP90 chaperone/DNA topoisomerase II/histidine kinase"/>
    <property type="match status" value="1"/>
</dbReference>
<dbReference type="PANTHER" id="PTHR35526:SF3">
    <property type="entry name" value="ANTI-SIGMA-F FACTOR RSBW"/>
    <property type="match status" value="1"/>
</dbReference>
<accession>A0A646KR44</accession>
<evidence type="ECO:0000313" key="3">
    <source>
        <dbReference type="EMBL" id="MQT04772.1"/>
    </source>
</evidence>
<keyword evidence="4" id="KW-1185">Reference proteome</keyword>
<dbReference type="EMBL" id="VCLA01000194">
    <property type="protein sequence ID" value="MQT04772.1"/>
    <property type="molecule type" value="Genomic_DNA"/>
</dbReference>
<dbReference type="GO" id="GO:0004674">
    <property type="term" value="F:protein serine/threonine kinase activity"/>
    <property type="evidence" value="ECO:0007669"/>
    <property type="project" value="UniProtKB-KW"/>
</dbReference>
<dbReference type="RefSeq" id="WP_153526092.1">
    <property type="nucleotide sequence ID" value="NZ_JBEPDZ010000019.1"/>
</dbReference>
<dbReference type="PANTHER" id="PTHR35526">
    <property type="entry name" value="ANTI-SIGMA-F FACTOR RSBW-RELATED"/>
    <property type="match status" value="1"/>
</dbReference>
<dbReference type="CDD" id="cd16936">
    <property type="entry name" value="HATPase_RsbW-like"/>
    <property type="match status" value="1"/>
</dbReference>
<dbReference type="Gene3D" id="3.30.565.10">
    <property type="entry name" value="Histidine kinase-like ATPase, C-terminal domain"/>
    <property type="match status" value="1"/>
</dbReference>
<name>A0A646KR44_STRJU</name>
<dbReference type="GO" id="GO:0005524">
    <property type="term" value="F:ATP binding"/>
    <property type="evidence" value="ECO:0007669"/>
    <property type="project" value="UniProtKB-KW"/>
</dbReference>
<keyword evidence="3" id="KW-0547">Nucleotide-binding</keyword>
<dbReference type="Pfam" id="PF13581">
    <property type="entry name" value="HATPase_c_2"/>
    <property type="match status" value="1"/>
</dbReference>
<comment type="caution">
    <text evidence="3">The sequence shown here is derived from an EMBL/GenBank/DDBJ whole genome shotgun (WGS) entry which is preliminary data.</text>
</comment>
<gene>
    <name evidence="3" type="ORF">FF041_32910</name>
</gene>
<dbReference type="AlphaFoldDB" id="A0A646KR44"/>
<evidence type="ECO:0000259" key="2">
    <source>
        <dbReference type="Pfam" id="PF13581"/>
    </source>
</evidence>
<dbReference type="InterPro" id="IPR003594">
    <property type="entry name" value="HATPase_dom"/>
</dbReference>
<evidence type="ECO:0000256" key="1">
    <source>
        <dbReference type="ARBA" id="ARBA00022527"/>
    </source>
</evidence>
<dbReference type="Proteomes" id="UP000419138">
    <property type="component" value="Unassembled WGS sequence"/>
</dbReference>
<keyword evidence="1" id="KW-0723">Serine/threonine-protein kinase</keyword>
<feature type="domain" description="Histidine kinase/HSP90-like ATPase" evidence="2">
    <location>
        <begin position="36"/>
        <end position="140"/>
    </location>
</feature>
<evidence type="ECO:0000313" key="4">
    <source>
        <dbReference type="Proteomes" id="UP000419138"/>
    </source>
</evidence>
<sequence>MAVTLHRAVAAVRPSAGRHTVEFECGHPAVGESISPQDARRVSQMRRIGRAALRRWGFHRTVDEAELVISELITNAIQNGCGSVGFSVSFEGATVRIEVTDGSTSQPSVRRQHDLYAESGRGMLLVDQIASRWGTSADGTRTWCELQGVLGAGMEPS</sequence>